<dbReference type="PATRIC" id="fig|1410657.5.peg.1880"/>
<dbReference type="FunFam" id="2.30.33.40:FF:000001">
    <property type="entry name" value="10 kDa chaperonin"/>
    <property type="match status" value="1"/>
</dbReference>
<dbReference type="NCBIfam" id="NF001531">
    <property type="entry name" value="PRK00364.2-2"/>
    <property type="match status" value="1"/>
</dbReference>
<evidence type="ECO:0000256" key="2">
    <source>
        <dbReference type="ARBA" id="ARBA00023186"/>
    </source>
</evidence>
<evidence type="ECO:0000256" key="1">
    <source>
        <dbReference type="ARBA" id="ARBA00006975"/>
    </source>
</evidence>
<dbReference type="InterPro" id="IPR037124">
    <property type="entry name" value="Chaperonin_GroES_sf"/>
</dbReference>
<dbReference type="EMBL" id="JQBL01000006">
    <property type="protein sequence ID" value="KRN50740.1"/>
    <property type="molecule type" value="Genomic_DNA"/>
</dbReference>
<dbReference type="SMART" id="SM00883">
    <property type="entry name" value="Cpn10"/>
    <property type="match status" value="1"/>
</dbReference>
<comment type="similarity">
    <text evidence="1 3 4">Belongs to the GroES chaperonin family.</text>
</comment>
<comment type="caution">
    <text evidence="5">The sequence shown here is derived from an EMBL/GenBank/DDBJ whole genome shotgun (WGS) entry which is preliminary data.</text>
</comment>
<dbReference type="GO" id="GO:0005524">
    <property type="term" value="F:ATP binding"/>
    <property type="evidence" value="ECO:0007669"/>
    <property type="project" value="InterPro"/>
</dbReference>
<dbReference type="AlphaFoldDB" id="A0A0R2HMQ4"/>
<dbReference type="PRINTS" id="PR00297">
    <property type="entry name" value="CHAPERONIN10"/>
</dbReference>
<evidence type="ECO:0000313" key="5">
    <source>
        <dbReference type="EMBL" id="KRN50740.1"/>
    </source>
</evidence>
<dbReference type="NCBIfam" id="NF001533">
    <property type="entry name" value="PRK00364.2-4"/>
    <property type="match status" value="1"/>
</dbReference>
<comment type="subunit">
    <text evidence="3">Heptamer of 7 subunits arranged in a ring. Interacts with the chaperonin GroEL.</text>
</comment>
<comment type="function">
    <text evidence="3 4">Together with the chaperonin GroEL, plays an essential role in assisting protein folding. The GroEL-GroES system forms a nano-cage that allows encapsulation of the non-native substrate proteins and provides a physical environment optimized to promote and accelerate protein folding. GroES binds to the apical surface of the GroEL ring, thereby capping the opening of the GroEL channel.</text>
</comment>
<dbReference type="PROSITE" id="PS00681">
    <property type="entry name" value="CHAPERONINS_CPN10"/>
    <property type="match status" value="1"/>
</dbReference>
<keyword evidence="2 3" id="KW-0143">Chaperone</keyword>
<dbReference type="SUPFAM" id="SSF50129">
    <property type="entry name" value="GroES-like"/>
    <property type="match status" value="1"/>
</dbReference>
<accession>A0A0R2HMQ4</accession>
<dbReference type="InterPro" id="IPR020818">
    <property type="entry name" value="Chaperonin_GroES"/>
</dbReference>
<dbReference type="GO" id="GO:0044183">
    <property type="term" value="F:protein folding chaperone"/>
    <property type="evidence" value="ECO:0007669"/>
    <property type="project" value="InterPro"/>
</dbReference>
<dbReference type="Pfam" id="PF00166">
    <property type="entry name" value="Cpn10"/>
    <property type="match status" value="1"/>
</dbReference>
<protein>
    <recommendedName>
        <fullName evidence="3">Co-chaperonin GroES</fullName>
    </recommendedName>
    <alternativeName>
        <fullName evidence="3">10 kDa chaperonin</fullName>
    </alternativeName>
    <alternativeName>
        <fullName evidence="3">Chaperonin-10</fullName>
        <shortName evidence="3">Cpn10</shortName>
    </alternativeName>
</protein>
<comment type="subcellular location">
    <subcellularLocation>
        <location evidence="3">Cytoplasm</location>
    </subcellularLocation>
</comment>
<evidence type="ECO:0000256" key="4">
    <source>
        <dbReference type="RuleBase" id="RU000535"/>
    </source>
</evidence>
<dbReference type="GO" id="GO:0005737">
    <property type="term" value="C:cytoplasm"/>
    <property type="evidence" value="ECO:0007669"/>
    <property type="project" value="UniProtKB-SubCell"/>
</dbReference>
<dbReference type="PANTHER" id="PTHR10772:SF63">
    <property type="entry name" value="20 KDA CHAPERONIN, CHLOROPLASTIC"/>
    <property type="match status" value="1"/>
</dbReference>
<organism evidence="5 6">
    <name type="scientific">Kandleria vitulina DSM 20405</name>
    <dbReference type="NCBI Taxonomy" id="1410657"/>
    <lineage>
        <taxon>Bacteria</taxon>
        <taxon>Bacillati</taxon>
        <taxon>Bacillota</taxon>
        <taxon>Erysipelotrichia</taxon>
        <taxon>Erysipelotrichales</taxon>
        <taxon>Coprobacillaceae</taxon>
        <taxon>Kandleria</taxon>
    </lineage>
</organism>
<evidence type="ECO:0000313" key="6">
    <source>
        <dbReference type="Proteomes" id="UP000051841"/>
    </source>
</evidence>
<dbReference type="PANTHER" id="PTHR10772">
    <property type="entry name" value="10 KDA HEAT SHOCK PROTEIN"/>
    <property type="match status" value="1"/>
</dbReference>
<gene>
    <name evidence="3" type="primary">groES</name>
    <name evidence="3" type="synonym">groS</name>
    <name evidence="5" type="ORF">IV49_GL001825</name>
</gene>
<dbReference type="GO" id="GO:0051087">
    <property type="term" value="F:protein-folding chaperone binding"/>
    <property type="evidence" value="ECO:0007669"/>
    <property type="project" value="TreeGrafter"/>
</dbReference>
<evidence type="ECO:0000256" key="3">
    <source>
        <dbReference type="HAMAP-Rule" id="MF_00580"/>
    </source>
</evidence>
<dbReference type="InterPro" id="IPR018369">
    <property type="entry name" value="Chaprnonin_Cpn10_CS"/>
</dbReference>
<dbReference type="Proteomes" id="UP000051841">
    <property type="component" value="Unassembled WGS sequence"/>
</dbReference>
<dbReference type="GO" id="GO:0046872">
    <property type="term" value="F:metal ion binding"/>
    <property type="evidence" value="ECO:0007669"/>
    <property type="project" value="TreeGrafter"/>
</dbReference>
<keyword evidence="6" id="KW-1185">Reference proteome</keyword>
<dbReference type="HAMAP" id="MF_00580">
    <property type="entry name" value="CH10"/>
    <property type="match status" value="1"/>
</dbReference>
<dbReference type="InterPro" id="IPR011032">
    <property type="entry name" value="GroES-like_sf"/>
</dbReference>
<dbReference type="GO" id="GO:0051082">
    <property type="term" value="F:unfolded protein binding"/>
    <property type="evidence" value="ECO:0007669"/>
    <property type="project" value="TreeGrafter"/>
</dbReference>
<keyword evidence="3" id="KW-0963">Cytoplasm</keyword>
<dbReference type="Gene3D" id="2.30.33.40">
    <property type="entry name" value="GroES chaperonin"/>
    <property type="match status" value="1"/>
</dbReference>
<proteinExistence type="inferred from homology"/>
<reference evidence="5 6" key="1">
    <citation type="journal article" date="2015" name="Genome Announc.">
        <title>Expanding the biotechnology potential of lactobacilli through comparative genomics of 213 strains and associated genera.</title>
        <authorList>
            <person name="Sun Z."/>
            <person name="Harris H.M."/>
            <person name="McCann A."/>
            <person name="Guo C."/>
            <person name="Argimon S."/>
            <person name="Zhang W."/>
            <person name="Yang X."/>
            <person name="Jeffery I.B."/>
            <person name="Cooney J.C."/>
            <person name="Kagawa T.F."/>
            <person name="Liu W."/>
            <person name="Song Y."/>
            <person name="Salvetti E."/>
            <person name="Wrobel A."/>
            <person name="Rasinkangas P."/>
            <person name="Parkhill J."/>
            <person name="Rea M.C."/>
            <person name="O'Sullivan O."/>
            <person name="Ritari J."/>
            <person name="Douillard F.P."/>
            <person name="Paul Ross R."/>
            <person name="Yang R."/>
            <person name="Briner A.E."/>
            <person name="Felis G.E."/>
            <person name="de Vos W.M."/>
            <person name="Barrangou R."/>
            <person name="Klaenhammer T.R."/>
            <person name="Caufield P.W."/>
            <person name="Cui Y."/>
            <person name="Zhang H."/>
            <person name="O'Toole P.W."/>
        </authorList>
    </citation>
    <scope>NUCLEOTIDE SEQUENCE [LARGE SCALE GENOMIC DNA]</scope>
    <source>
        <strain evidence="5 6">DSM 20405</strain>
    </source>
</reference>
<name>A0A0R2HMQ4_9FIRM</name>
<sequence length="97" mass="10555">MHMNIKPLGNRVVLKQTKVEEKTSSGIILTGNAQEKPQYLEVVAVGPGINDANGNKIPVEVSVGQKVICQKYSGSTVKMDDEEYTIINAEDILAIIE</sequence>
<dbReference type="CDD" id="cd00320">
    <property type="entry name" value="cpn10"/>
    <property type="match status" value="1"/>
</dbReference>